<dbReference type="SUPFAM" id="SSF55326">
    <property type="entry name" value="PurM N-terminal domain-like"/>
    <property type="match status" value="1"/>
</dbReference>
<dbReference type="GO" id="GO:0051604">
    <property type="term" value="P:protein maturation"/>
    <property type="evidence" value="ECO:0007669"/>
    <property type="project" value="TreeGrafter"/>
</dbReference>
<dbReference type="EMBL" id="DRUB01000089">
    <property type="protein sequence ID" value="HHR96134.1"/>
    <property type="molecule type" value="Genomic_DNA"/>
</dbReference>
<comment type="similarity">
    <text evidence="1">Belongs to the HypE family.</text>
</comment>
<evidence type="ECO:0000259" key="3">
    <source>
        <dbReference type="Pfam" id="PF02769"/>
    </source>
</evidence>
<dbReference type="PIRSF" id="PIRSF005644">
    <property type="entry name" value="Hdrgns_mtr_HypE"/>
    <property type="match status" value="1"/>
</dbReference>
<organism evidence="5">
    <name type="scientific">Ignisphaera aggregans</name>
    <dbReference type="NCBI Taxonomy" id="334771"/>
    <lineage>
        <taxon>Archaea</taxon>
        <taxon>Thermoproteota</taxon>
        <taxon>Thermoprotei</taxon>
        <taxon>Desulfurococcales</taxon>
        <taxon>Desulfurococcaceae</taxon>
        <taxon>Ignisphaera</taxon>
    </lineage>
</organism>
<dbReference type="InterPro" id="IPR016188">
    <property type="entry name" value="PurM-like_N"/>
</dbReference>
<dbReference type="CDD" id="cd02197">
    <property type="entry name" value="HypE"/>
    <property type="match status" value="1"/>
</dbReference>
<name>A0A7C5UVY6_9CREN</name>
<dbReference type="EMBL" id="DRUB01000154">
    <property type="protein sequence ID" value="HHR96711.1"/>
    <property type="molecule type" value="Genomic_DNA"/>
</dbReference>
<dbReference type="PANTHER" id="PTHR30303:SF0">
    <property type="entry name" value="CARBAMOYL DEHYDRATASE HYPE"/>
    <property type="match status" value="1"/>
</dbReference>
<dbReference type="InterPro" id="IPR011854">
    <property type="entry name" value="HypE"/>
</dbReference>
<dbReference type="InterPro" id="IPR036676">
    <property type="entry name" value="PurM-like_C_sf"/>
</dbReference>
<dbReference type="SUPFAM" id="SSF56042">
    <property type="entry name" value="PurM C-terminal domain-like"/>
    <property type="match status" value="1"/>
</dbReference>
<gene>
    <name evidence="5" type="primary">hypE</name>
    <name evidence="4" type="ORF">ENL47_04825</name>
    <name evidence="5" type="ORF">ENL47_07925</name>
</gene>
<feature type="domain" description="PurM-like N-terminal" evidence="2">
    <location>
        <begin position="45"/>
        <end position="158"/>
    </location>
</feature>
<dbReference type="Gene3D" id="3.90.650.10">
    <property type="entry name" value="PurM-like C-terminal domain"/>
    <property type="match status" value="1"/>
</dbReference>
<dbReference type="Gene3D" id="3.30.1330.10">
    <property type="entry name" value="PurM-like, N-terminal domain"/>
    <property type="match status" value="1"/>
</dbReference>
<dbReference type="InterPro" id="IPR036921">
    <property type="entry name" value="PurM-like_N_sf"/>
</dbReference>
<comment type="caution">
    <text evidence="5">The sequence shown here is derived from an EMBL/GenBank/DDBJ whole genome shotgun (WGS) entry which is preliminary data.</text>
</comment>
<reference evidence="5" key="1">
    <citation type="journal article" date="2020" name="mSystems">
        <title>Genome- and Community-Level Interaction Insights into Carbon Utilization and Element Cycling Functions of Hydrothermarchaeota in Hydrothermal Sediment.</title>
        <authorList>
            <person name="Zhou Z."/>
            <person name="Liu Y."/>
            <person name="Xu W."/>
            <person name="Pan J."/>
            <person name="Luo Z.H."/>
            <person name="Li M."/>
        </authorList>
    </citation>
    <scope>NUCLEOTIDE SEQUENCE [LARGE SCALE GENOMIC DNA]</scope>
    <source>
        <strain evidence="5">SpSt-1</strain>
    </source>
</reference>
<dbReference type="NCBIfam" id="TIGR02124">
    <property type="entry name" value="hypE"/>
    <property type="match status" value="1"/>
</dbReference>
<dbReference type="AlphaFoldDB" id="A0A7C5UVY6"/>
<dbReference type="Pfam" id="PF00586">
    <property type="entry name" value="AIRS"/>
    <property type="match status" value="1"/>
</dbReference>
<dbReference type="Pfam" id="PF02769">
    <property type="entry name" value="AIRS_C"/>
    <property type="match status" value="1"/>
</dbReference>
<feature type="domain" description="PurM-like C-terminal" evidence="3">
    <location>
        <begin position="168"/>
        <end position="325"/>
    </location>
</feature>
<protein>
    <submittedName>
        <fullName evidence="5">Hydrogenase expression/formation protein HypE</fullName>
    </submittedName>
</protein>
<sequence length="349" mass="37968">MEEVVRLSHGSGGVEMRDILEKIIFSKVEPTLKRVERGVGIDIPDDGALIPLPDGRYLVVTVDSYTVNPIFFPGGNIGSLAASGSINDVVMMGGKPIAILDSIVVEEGFPIKDLETIINSFIDVVKREGIALIGGDFKVMPRGQIDKIVITTTGIGIADKPIVDSPRIGDKIVVSDYVGDHGAVIMMLQLGLEKRIEELSHGVLRSDAKPLTRLILPLIERYGEYIHAAKDPTRGGLSGVLNEWASSSDIVIFVNERDIPIREPVARYCEMLGIDPLYLASEGVAVLSVDPHVADEIVEYMHRLGAVNARVIGEVKASEKYKGYVIMKTAVEGFRILEPPHGELVPRIC</sequence>
<evidence type="ECO:0000313" key="5">
    <source>
        <dbReference type="EMBL" id="HHR96711.1"/>
    </source>
</evidence>
<evidence type="ECO:0000313" key="4">
    <source>
        <dbReference type="EMBL" id="HHR96134.1"/>
    </source>
</evidence>
<evidence type="ECO:0000256" key="1">
    <source>
        <dbReference type="ARBA" id="ARBA00006243"/>
    </source>
</evidence>
<dbReference type="InterPro" id="IPR010918">
    <property type="entry name" value="PurM-like_C_dom"/>
</dbReference>
<dbReference type="PANTHER" id="PTHR30303">
    <property type="entry name" value="HYDROGENASE ISOENZYMES FORMATION PROTEIN HYPE"/>
    <property type="match status" value="1"/>
</dbReference>
<accession>A0A7C5UVY6</accession>
<evidence type="ECO:0000259" key="2">
    <source>
        <dbReference type="Pfam" id="PF00586"/>
    </source>
</evidence>
<proteinExistence type="inferred from homology"/>